<evidence type="ECO:0000256" key="2">
    <source>
        <dbReference type="SAM" id="Phobius"/>
    </source>
</evidence>
<comment type="caution">
    <text evidence="4">The sequence shown here is derived from an EMBL/GenBank/DDBJ whole genome shotgun (WGS) entry which is preliminary data.</text>
</comment>
<gene>
    <name evidence="4" type="ORF">LCER1_G005644</name>
</gene>
<protein>
    <recommendedName>
        <fullName evidence="3">Peptidase A1 domain-containing protein</fullName>
    </recommendedName>
</protein>
<keyword evidence="2" id="KW-1133">Transmembrane helix</keyword>
<evidence type="ECO:0000313" key="4">
    <source>
        <dbReference type="EMBL" id="TVY55363.1"/>
    </source>
</evidence>
<evidence type="ECO:0000256" key="1">
    <source>
        <dbReference type="SAM" id="MobiDB-lite"/>
    </source>
</evidence>
<dbReference type="Proteomes" id="UP000481288">
    <property type="component" value="Unassembled WGS sequence"/>
</dbReference>
<accession>A0A7D8UTV1</accession>
<dbReference type="AlphaFoldDB" id="A0A7D8UTV1"/>
<proteinExistence type="predicted"/>
<keyword evidence="5" id="KW-1185">Reference proteome</keyword>
<name>A0A7D8UTV1_9HELO</name>
<sequence>MDLLPRVSAGPQPFSVSSSQHWEGNDERWSTTIIRGQETWVPLPEGCSTSDPPDCSNLRGVQDYQNQPSNGFKTNQSTTWESINFYKLELEDILNYTGNGQYGFETIGLELQNSSGPTLTHQVVAGFVTKDFKFGIFDLGPKPTNFSDFNDPQPSFLWSLHNQSIIPSLSYGYSAGTAYVGEGVGASVVLGGYDALRLDSNNLTIPLGPDDSRSLLMGLQSIQANNTLQGTTSLLSQGIFTFIDSTVPEIWLPIPECKAFETAFGLYLDNSTDRYLVNDTVHSQLLQLNPSITFKLGAEVYGGSSIDIVLPYAAFDLVANYPIYPTATNYFPLWRAANASQYTIGRTFLQESYLVVDYERSDFTVAQAVFPPNATQKIIHILPLEPPKSHQQPTHLHRTKLVSIVLACITFLLALLLFGYFVFKRQKKLKQRESRDGNLKQTITRYWH</sequence>
<feature type="transmembrane region" description="Helical" evidence="2">
    <location>
        <begin position="401"/>
        <end position="423"/>
    </location>
</feature>
<dbReference type="PROSITE" id="PS51767">
    <property type="entry name" value="PEPTIDASE_A1"/>
    <property type="match status" value="1"/>
</dbReference>
<dbReference type="InterPro" id="IPR033121">
    <property type="entry name" value="PEPTIDASE_A1"/>
</dbReference>
<dbReference type="SUPFAM" id="SSF50630">
    <property type="entry name" value="Acid proteases"/>
    <property type="match status" value="1"/>
</dbReference>
<feature type="domain" description="Peptidase A1" evidence="3">
    <location>
        <begin position="3"/>
        <end position="366"/>
    </location>
</feature>
<dbReference type="EMBL" id="QGMG01000249">
    <property type="protein sequence ID" value="TVY55363.1"/>
    <property type="molecule type" value="Genomic_DNA"/>
</dbReference>
<dbReference type="Gene3D" id="2.40.70.10">
    <property type="entry name" value="Acid Proteases"/>
    <property type="match status" value="2"/>
</dbReference>
<dbReference type="OrthoDB" id="4074350at2759"/>
<reference evidence="4 5" key="1">
    <citation type="submission" date="2018-05" db="EMBL/GenBank/DDBJ databases">
        <title>Whole genome sequencing for identification of molecular markers to develop diagnostic detection tools for the regulated plant pathogen Lachnellula willkommii.</title>
        <authorList>
            <person name="Giroux E."/>
            <person name="Bilodeau G."/>
        </authorList>
    </citation>
    <scope>NUCLEOTIDE SEQUENCE [LARGE SCALE GENOMIC DNA]</scope>
    <source>
        <strain evidence="4 5">CBS 625.97</strain>
    </source>
</reference>
<keyword evidence="2" id="KW-0472">Membrane</keyword>
<organism evidence="4 5">
    <name type="scientific">Lachnellula cervina</name>
    <dbReference type="NCBI Taxonomy" id="1316786"/>
    <lineage>
        <taxon>Eukaryota</taxon>
        <taxon>Fungi</taxon>
        <taxon>Dikarya</taxon>
        <taxon>Ascomycota</taxon>
        <taxon>Pezizomycotina</taxon>
        <taxon>Leotiomycetes</taxon>
        <taxon>Helotiales</taxon>
        <taxon>Lachnaceae</taxon>
        <taxon>Lachnellula</taxon>
    </lineage>
</organism>
<evidence type="ECO:0000313" key="5">
    <source>
        <dbReference type="Proteomes" id="UP000481288"/>
    </source>
</evidence>
<keyword evidence="2" id="KW-0812">Transmembrane</keyword>
<dbReference type="InterPro" id="IPR021109">
    <property type="entry name" value="Peptidase_aspartic_dom_sf"/>
</dbReference>
<dbReference type="Pfam" id="PF00026">
    <property type="entry name" value="Asp"/>
    <property type="match status" value="1"/>
</dbReference>
<feature type="region of interest" description="Disordered" evidence="1">
    <location>
        <begin position="1"/>
        <end position="23"/>
    </location>
</feature>
<evidence type="ECO:0000259" key="3">
    <source>
        <dbReference type="PROSITE" id="PS51767"/>
    </source>
</evidence>